<dbReference type="PROSITE" id="PS00455">
    <property type="entry name" value="AMP_BINDING"/>
    <property type="match status" value="1"/>
</dbReference>
<dbReference type="VEuPathDB" id="FungiDB:H310_04733"/>
<dbReference type="SUPFAM" id="SSF47336">
    <property type="entry name" value="ACP-like"/>
    <property type="match status" value="1"/>
</dbReference>
<dbReference type="GO" id="GO:0044550">
    <property type="term" value="P:secondary metabolite biosynthetic process"/>
    <property type="evidence" value="ECO:0007669"/>
    <property type="project" value="TreeGrafter"/>
</dbReference>
<dbReference type="GO" id="GO:0016874">
    <property type="term" value="F:ligase activity"/>
    <property type="evidence" value="ECO:0007669"/>
    <property type="project" value="UniProtKB-KW"/>
</dbReference>
<dbReference type="PROSITE" id="PS50075">
    <property type="entry name" value="CARRIER"/>
    <property type="match status" value="1"/>
</dbReference>
<dbReference type="InterPro" id="IPR023213">
    <property type="entry name" value="CAT-like_dom_sf"/>
</dbReference>
<dbReference type="InterPro" id="IPR001242">
    <property type="entry name" value="Condensation_dom"/>
</dbReference>
<sequence>VIAAAALVKDKTHLVGYFSPADVNVGELREFVASQLPVYMVPAVWIGMDNLPLNTNGKIDRRALQALDADVTIEPLETAEEIQLAQVWSDVLGVPFADIGRTSSFFALGGDSISSIKVVAECAKLGLTLTVAKLMTEAVLHRVAQVSSDAVTTVWPSSQLDTSIAEEVKIFWSDKLNLDDFSVYPVTPLQGGMLYATLSDPTAYVMQLPIPIDSAVEPSTVLESFERLVEQHEMLRTTFVTTTTGLTQIIREDAVGVETASVAVDHLEEYLSEDMTRGFELGDKFFVRLAVVSEPCARHAVLTIHHALYDGWSTGMIVSDLMDLVHGKPLVPRAPFRTVVDYIEAQDKSKMEAFWRSYLSGVVPSPLTLTTATSTVERGSLSLTPTLPLQSMTDAAKRMGTTLAVFTKLAWAATLRKFTRSNDIVLGQVMANRDMPVMGVDRIIGPLLSTVPCRVQFDDSQTLQELVSAVQNQQGTLSANAHASLVDVKRWSGADGDLYDTLFVFQNLPDVDADLPESSEDALPPQTTSHHVFELGVEPSSTSMTVNGLYDPLRMSWSQARSLLDEFDYTLTQLHREWDRAGHVSALWDLSPAREDAVLLASQGLVSPVEFTLLHEPFETTAKLQPDLPAVEFEGSVLSYGQLNAQANAVASELVEVGAAVGSCVAVIMDRCLEFPIGLMAVLKAGGTMMPQDASFPAARLAYALHDAGTVAVVTTEAHRGRIQEMRLDIPVVYIDTSELASRESEFTPAQLPSGDNAAFIVYTSGSTGQPKGVPVLHKSALNAAIQCSSRLEMRGARILQFLAIGFDGCQWETWMAFSSASTLVLRTSELDSDLKNVDMVAQTVTGLSLMGDPSNYPNLKCVCVGGEAMPPHLRDTWAEHVRLANVYGPSEGSMITHVEVIAPSSAITIGSPIPNVVSYVLDDSQRVVPVGVVGELYLGGVCVSPCYVNLPEQTAERFLVDPFTGGRMFRTGDCARLLPSGKFEILGRKDSQVKLKGYRVELDEVGEAMMRHGSVIAAAALVKDKTH</sequence>
<dbReference type="InterPro" id="IPR045851">
    <property type="entry name" value="AMP-bd_C_sf"/>
</dbReference>
<dbReference type="Pfam" id="PF00501">
    <property type="entry name" value="AMP-binding"/>
    <property type="match status" value="1"/>
</dbReference>
<dbReference type="SUPFAM" id="SSF56801">
    <property type="entry name" value="Acetyl-CoA synthetase-like"/>
    <property type="match status" value="2"/>
</dbReference>
<protein>
    <recommendedName>
        <fullName evidence="5">Carrier domain-containing protein</fullName>
    </recommendedName>
</protein>
<dbReference type="CDD" id="cd05930">
    <property type="entry name" value="A_NRPS"/>
    <property type="match status" value="1"/>
</dbReference>
<feature type="non-terminal residue" evidence="6">
    <location>
        <position position="1028"/>
    </location>
</feature>
<dbReference type="GO" id="GO:0005737">
    <property type="term" value="C:cytoplasm"/>
    <property type="evidence" value="ECO:0007669"/>
    <property type="project" value="TreeGrafter"/>
</dbReference>
<keyword evidence="2" id="KW-0597">Phosphoprotein</keyword>
<comment type="caution">
    <text evidence="6">The sequence shown here is derived from an EMBL/GenBank/DDBJ whole genome shotgun (WGS) entry which is preliminary data.</text>
</comment>
<dbReference type="PANTHER" id="PTHR45527">
    <property type="entry name" value="NONRIBOSOMAL PEPTIDE SYNTHETASE"/>
    <property type="match status" value="1"/>
</dbReference>
<dbReference type="SUPFAM" id="SSF52777">
    <property type="entry name" value="CoA-dependent acyltransferases"/>
    <property type="match status" value="2"/>
</dbReference>
<dbReference type="EMBL" id="QUSY01003144">
    <property type="protein sequence ID" value="RHY18580.1"/>
    <property type="molecule type" value="Genomic_DNA"/>
</dbReference>
<evidence type="ECO:0000313" key="6">
    <source>
        <dbReference type="EMBL" id="RHY18580.1"/>
    </source>
</evidence>
<evidence type="ECO:0000313" key="7">
    <source>
        <dbReference type="Proteomes" id="UP000285060"/>
    </source>
</evidence>
<dbReference type="GO" id="GO:0043041">
    <property type="term" value="P:amino acid activation for nonribosomal peptide biosynthetic process"/>
    <property type="evidence" value="ECO:0007669"/>
    <property type="project" value="TreeGrafter"/>
</dbReference>
<evidence type="ECO:0000256" key="2">
    <source>
        <dbReference type="ARBA" id="ARBA00022553"/>
    </source>
</evidence>
<dbReference type="CDD" id="cd19542">
    <property type="entry name" value="CT_NRPS-like"/>
    <property type="match status" value="1"/>
</dbReference>
<dbReference type="InterPro" id="IPR020845">
    <property type="entry name" value="AMP-binding_CS"/>
</dbReference>
<keyword evidence="7" id="KW-1185">Reference proteome</keyword>
<reference evidence="6 7" key="1">
    <citation type="submission" date="2018-08" db="EMBL/GenBank/DDBJ databases">
        <title>Aphanomyces genome sequencing and annotation.</title>
        <authorList>
            <person name="Minardi D."/>
            <person name="Oidtmann B."/>
            <person name="Van Der Giezen M."/>
            <person name="Studholme D.J."/>
        </authorList>
    </citation>
    <scope>NUCLEOTIDE SEQUENCE [LARGE SCALE GENOMIC DNA]</scope>
    <source>
        <strain evidence="6 7">NJM0002</strain>
    </source>
</reference>
<feature type="non-terminal residue" evidence="6">
    <location>
        <position position="1"/>
    </location>
</feature>
<dbReference type="NCBIfam" id="TIGR01733">
    <property type="entry name" value="AA-adenyl-dom"/>
    <property type="match status" value="1"/>
</dbReference>
<dbReference type="Pfam" id="PF00668">
    <property type="entry name" value="Condensation"/>
    <property type="match status" value="1"/>
</dbReference>
<dbReference type="InterPro" id="IPR010071">
    <property type="entry name" value="AA_adenyl_dom"/>
</dbReference>
<dbReference type="InterPro" id="IPR009081">
    <property type="entry name" value="PP-bd_ACP"/>
</dbReference>
<dbReference type="AlphaFoldDB" id="A0A418AG12"/>
<dbReference type="InterPro" id="IPR042099">
    <property type="entry name" value="ANL_N_sf"/>
</dbReference>
<evidence type="ECO:0000259" key="5">
    <source>
        <dbReference type="PROSITE" id="PS50075"/>
    </source>
</evidence>
<dbReference type="Gene3D" id="3.30.559.30">
    <property type="entry name" value="Nonribosomal peptide synthetase, condensation domain"/>
    <property type="match status" value="1"/>
</dbReference>
<dbReference type="Gene3D" id="1.10.1200.10">
    <property type="entry name" value="ACP-like"/>
    <property type="match status" value="1"/>
</dbReference>
<evidence type="ECO:0000256" key="1">
    <source>
        <dbReference type="ARBA" id="ARBA00022450"/>
    </source>
</evidence>
<dbReference type="Gene3D" id="3.30.559.10">
    <property type="entry name" value="Chloramphenicol acetyltransferase-like domain"/>
    <property type="match status" value="1"/>
</dbReference>
<proteinExistence type="inferred from homology"/>
<dbReference type="Pfam" id="PF00550">
    <property type="entry name" value="PP-binding"/>
    <property type="match status" value="1"/>
</dbReference>
<evidence type="ECO:0000256" key="4">
    <source>
        <dbReference type="ARBA" id="ARBA00029454"/>
    </source>
</evidence>
<dbReference type="Gene3D" id="3.30.300.30">
    <property type="match status" value="2"/>
</dbReference>
<keyword evidence="1" id="KW-0596">Phosphopantetheine</keyword>
<dbReference type="Gene3D" id="3.40.50.12780">
    <property type="entry name" value="N-terminal domain of ligase-like"/>
    <property type="match status" value="1"/>
</dbReference>
<feature type="domain" description="Carrier" evidence="5">
    <location>
        <begin position="75"/>
        <end position="151"/>
    </location>
</feature>
<evidence type="ECO:0000256" key="3">
    <source>
        <dbReference type="ARBA" id="ARBA00022598"/>
    </source>
</evidence>
<dbReference type="GO" id="GO:0031177">
    <property type="term" value="F:phosphopantetheine binding"/>
    <property type="evidence" value="ECO:0007669"/>
    <property type="project" value="TreeGrafter"/>
</dbReference>
<dbReference type="InterPro" id="IPR036736">
    <property type="entry name" value="ACP-like_sf"/>
</dbReference>
<keyword evidence="3" id="KW-0436">Ligase</keyword>
<gene>
    <name evidence="6" type="ORF">DYB32_010358</name>
</gene>
<dbReference type="InterPro" id="IPR000873">
    <property type="entry name" value="AMP-dep_synth/lig_dom"/>
</dbReference>
<organism evidence="6 7">
    <name type="scientific">Aphanomyces invadans</name>
    <dbReference type="NCBI Taxonomy" id="157072"/>
    <lineage>
        <taxon>Eukaryota</taxon>
        <taxon>Sar</taxon>
        <taxon>Stramenopiles</taxon>
        <taxon>Oomycota</taxon>
        <taxon>Saprolegniomycetes</taxon>
        <taxon>Saprolegniales</taxon>
        <taxon>Verrucalvaceae</taxon>
        <taxon>Aphanomyces</taxon>
    </lineage>
</organism>
<accession>A0A418AG12</accession>
<dbReference type="Proteomes" id="UP000285060">
    <property type="component" value="Unassembled WGS sequence"/>
</dbReference>
<comment type="similarity">
    <text evidence="4">Belongs to the NRP synthetase family.</text>
</comment>
<name>A0A418AG12_9STRA</name>
<dbReference type="PANTHER" id="PTHR45527:SF11">
    <property type="entry name" value="NONRIBOSOMAL PEPTIDE SYNTHETASE 5"/>
    <property type="match status" value="1"/>
</dbReference>